<dbReference type="InterPro" id="IPR024970">
    <property type="entry name" value="Maelstrom"/>
</dbReference>
<evidence type="ECO:0000256" key="1">
    <source>
        <dbReference type="ARBA" id="ARBA00007057"/>
    </source>
</evidence>
<dbReference type="Proteomes" id="UP000005239">
    <property type="component" value="Unassembled WGS sequence"/>
</dbReference>
<evidence type="ECO:0000313" key="3">
    <source>
        <dbReference type="EnsemblMetazoa" id="PPA38798.1"/>
    </source>
</evidence>
<dbReference type="Pfam" id="PF13017">
    <property type="entry name" value="Maelstrom"/>
    <property type="match status" value="1"/>
</dbReference>
<name>A0A2A6CBK4_PRIPA</name>
<protein>
    <submittedName>
        <fullName evidence="3">Maelstrom domain-containing protein</fullName>
    </submittedName>
</protein>
<dbReference type="OrthoDB" id="24555at2759"/>
<sequence>MENGIHSGFELFAQSIKRKMNWSQRLDPFSQILRDAARPAWEKLTIDEKEEWLARARELERTDQQRKEFVSVRGRRGMGMGMTRGRAGRVRTTRNIHFRGVMEEDQDEEDVEEFEFAGAITNRVDPDPDGDIPTVPTIDLWMVEKFERDKKRVAGWIRGLTRKQIVELRWLILSAQTYGRNEKECLLAEIAIDEFTLQEGVLDRMTTIVSDWRVDNPILKSRAIFHANETHEIPLDHQHHDIHKVQLIAEILGRIEPTIAKQQSVSVGLYRPPKGNLCENGLPAIDRLNVDDADDQFISCDGRRPILVLRHEYYAVTESLLSFKKRMRLDYHGFPVEESRFILAEAFIEAVAAELNGDPMDNFDQVLSELGKPMEADFATQWEKKDELFCKFHADRKNACCAAVTAARAIFIMIFSLEKLIREESI</sequence>
<dbReference type="GO" id="GO:0060964">
    <property type="term" value="P:regulation of miRNA-mediated gene silencing"/>
    <property type="evidence" value="ECO:0007669"/>
    <property type="project" value="InterPro"/>
</dbReference>
<keyword evidence="2" id="KW-0943">RNA-mediated gene silencing</keyword>
<keyword evidence="4" id="KW-1185">Reference proteome</keyword>
<dbReference type="GO" id="GO:0031047">
    <property type="term" value="P:regulatory ncRNA-mediated gene silencing"/>
    <property type="evidence" value="ECO:0007669"/>
    <property type="project" value="UniProtKB-KW"/>
</dbReference>
<comment type="similarity">
    <text evidence="1">Belongs to the maelstrom family.</text>
</comment>
<dbReference type="AlphaFoldDB" id="A0A2A6CBK4"/>
<organism evidence="3 4">
    <name type="scientific">Pristionchus pacificus</name>
    <name type="common">Parasitic nematode worm</name>
    <dbReference type="NCBI Taxonomy" id="54126"/>
    <lineage>
        <taxon>Eukaryota</taxon>
        <taxon>Metazoa</taxon>
        <taxon>Ecdysozoa</taxon>
        <taxon>Nematoda</taxon>
        <taxon>Chromadorea</taxon>
        <taxon>Rhabditida</taxon>
        <taxon>Rhabditina</taxon>
        <taxon>Diplogasteromorpha</taxon>
        <taxon>Diplogasteroidea</taxon>
        <taxon>Neodiplogasteridae</taxon>
        <taxon>Pristionchus</taxon>
    </lineage>
</organism>
<accession>A0A2A6CBK4</accession>
<dbReference type="EnsemblMetazoa" id="PPA38798.1">
    <property type="protein sequence ID" value="PPA38798.1"/>
    <property type="gene ID" value="WBGene00277167"/>
</dbReference>
<evidence type="ECO:0000256" key="2">
    <source>
        <dbReference type="ARBA" id="ARBA00023158"/>
    </source>
</evidence>
<accession>A0A8R1URC4</accession>
<gene>
    <name evidence="3" type="primary">WBGene00277167</name>
</gene>
<evidence type="ECO:0000313" key="4">
    <source>
        <dbReference type="Proteomes" id="UP000005239"/>
    </source>
</evidence>
<reference evidence="4" key="1">
    <citation type="journal article" date="2008" name="Nat. Genet.">
        <title>The Pristionchus pacificus genome provides a unique perspective on nematode lifestyle and parasitism.</title>
        <authorList>
            <person name="Dieterich C."/>
            <person name="Clifton S.W."/>
            <person name="Schuster L.N."/>
            <person name="Chinwalla A."/>
            <person name="Delehaunty K."/>
            <person name="Dinkelacker I."/>
            <person name="Fulton L."/>
            <person name="Fulton R."/>
            <person name="Godfrey J."/>
            <person name="Minx P."/>
            <person name="Mitreva M."/>
            <person name="Roeseler W."/>
            <person name="Tian H."/>
            <person name="Witte H."/>
            <person name="Yang S.P."/>
            <person name="Wilson R.K."/>
            <person name="Sommer R.J."/>
        </authorList>
    </citation>
    <scope>NUCLEOTIDE SEQUENCE [LARGE SCALE GENOMIC DNA]</scope>
    <source>
        <strain evidence="4">PS312</strain>
    </source>
</reference>
<proteinExistence type="inferred from homology"/>
<reference evidence="3" key="2">
    <citation type="submission" date="2022-06" db="UniProtKB">
        <authorList>
            <consortium name="EnsemblMetazoa"/>
        </authorList>
    </citation>
    <scope>IDENTIFICATION</scope>
    <source>
        <strain evidence="3">PS312</strain>
    </source>
</reference>